<proteinExistence type="predicted"/>
<reference evidence="1 2" key="1">
    <citation type="submission" date="2024-06" db="EMBL/GenBank/DDBJ databases">
        <title>The Natural Products Discovery Center: Release of the First 8490 Sequenced Strains for Exploring Actinobacteria Biosynthetic Diversity.</title>
        <authorList>
            <person name="Kalkreuter E."/>
            <person name="Kautsar S.A."/>
            <person name="Yang D."/>
            <person name="Bader C.D."/>
            <person name="Teijaro C.N."/>
            <person name="Fluegel L."/>
            <person name="Davis C.M."/>
            <person name="Simpson J.R."/>
            <person name="Lauterbach L."/>
            <person name="Steele A.D."/>
            <person name="Gui C."/>
            <person name="Meng S."/>
            <person name="Li G."/>
            <person name="Viehrig K."/>
            <person name="Ye F."/>
            <person name="Su P."/>
            <person name="Kiefer A.F."/>
            <person name="Nichols A."/>
            <person name="Cepeda A.J."/>
            <person name="Yan W."/>
            <person name="Fan B."/>
            <person name="Jiang Y."/>
            <person name="Adhikari A."/>
            <person name="Zheng C.-J."/>
            <person name="Schuster L."/>
            <person name="Cowan T.M."/>
            <person name="Smanski M.J."/>
            <person name="Chevrette M.G."/>
            <person name="De Carvalho L.P.S."/>
            <person name="Shen B."/>
        </authorList>
    </citation>
    <scope>NUCLEOTIDE SEQUENCE [LARGE SCALE GENOMIC DNA]</scope>
    <source>
        <strain evidence="1 2">NPDC033039</strain>
    </source>
</reference>
<dbReference type="RefSeq" id="WP_030286173.1">
    <property type="nucleotide sequence ID" value="NZ_JBEZVI010000018.1"/>
</dbReference>
<comment type="caution">
    <text evidence="1">The sequence shown here is derived from an EMBL/GenBank/DDBJ whole genome shotgun (WGS) entry which is preliminary data.</text>
</comment>
<accession>A0ABV2Z3P3</accession>
<organism evidence="1 2">
    <name type="scientific">Streptomyces catenulae</name>
    <dbReference type="NCBI Taxonomy" id="66875"/>
    <lineage>
        <taxon>Bacteria</taxon>
        <taxon>Bacillati</taxon>
        <taxon>Actinomycetota</taxon>
        <taxon>Actinomycetes</taxon>
        <taxon>Kitasatosporales</taxon>
        <taxon>Streptomycetaceae</taxon>
        <taxon>Streptomyces</taxon>
    </lineage>
</organism>
<evidence type="ECO:0008006" key="3">
    <source>
        <dbReference type="Google" id="ProtNLM"/>
    </source>
</evidence>
<evidence type="ECO:0000313" key="2">
    <source>
        <dbReference type="Proteomes" id="UP001550853"/>
    </source>
</evidence>
<gene>
    <name evidence="1" type="ORF">AB0E61_21350</name>
</gene>
<dbReference type="Proteomes" id="UP001550853">
    <property type="component" value="Unassembled WGS sequence"/>
</dbReference>
<keyword evidence="2" id="KW-1185">Reference proteome</keyword>
<evidence type="ECO:0000313" key="1">
    <source>
        <dbReference type="EMBL" id="MEU3712627.1"/>
    </source>
</evidence>
<name>A0ABV2Z3P3_9ACTN</name>
<dbReference type="EMBL" id="JBEZVI010000018">
    <property type="protein sequence ID" value="MEU3712627.1"/>
    <property type="molecule type" value="Genomic_DNA"/>
</dbReference>
<protein>
    <recommendedName>
        <fullName evidence="3">ANTAR domain-containing protein</fullName>
    </recommendedName>
</protein>
<sequence length="91" mass="9877">MRGEVGAPRLLPWAGAEGQPCYLVGDGTGHVAQLADEMESVQLEMAVDLLAHVERLATERRTTPEQLRYAVARLGESLREVHRIAVSRGAG</sequence>